<feature type="compositionally biased region" description="Low complexity" evidence="1">
    <location>
        <begin position="173"/>
        <end position="182"/>
    </location>
</feature>
<accession>A0A4C1WBJ1</accession>
<dbReference type="Proteomes" id="UP000299102">
    <property type="component" value="Unassembled WGS sequence"/>
</dbReference>
<protein>
    <submittedName>
        <fullName evidence="3">Uncharacterized protein</fullName>
    </submittedName>
</protein>
<keyword evidence="2" id="KW-0472">Membrane</keyword>
<feature type="transmembrane region" description="Helical" evidence="2">
    <location>
        <begin position="37"/>
        <end position="61"/>
    </location>
</feature>
<reference evidence="3 4" key="1">
    <citation type="journal article" date="2019" name="Commun. Biol.">
        <title>The bagworm genome reveals a unique fibroin gene that provides high tensile strength.</title>
        <authorList>
            <person name="Kono N."/>
            <person name="Nakamura H."/>
            <person name="Ohtoshi R."/>
            <person name="Tomita M."/>
            <person name="Numata K."/>
            <person name="Arakawa K."/>
        </authorList>
    </citation>
    <scope>NUCLEOTIDE SEQUENCE [LARGE SCALE GENOMIC DNA]</scope>
</reference>
<keyword evidence="2" id="KW-1133">Transmembrane helix</keyword>
<gene>
    <name evidence="3" type="ORF">EVAR_32764_1</name>
</gene>
<organism evidence="3 4">
    <name type="scientific">Eumeta variegata</name>
    <name type="common">Bagworm moth</name>
    <name type="synonym">Eumeta japonica</name>
    <dbReference type="NCBI Taxonomy" id="151549"/>
    <lineage>
        <taxon>Eukaryota</taxon>
        <taxon>Metazoa</taxon>
        <taxon>Ecdysozoa</taxon>
        <taxon>Arthropoda</taxon>
        <taxon>Hexapoda</taxon>
        <taxon>Insecta</taxon>
        <taxon>Pterygota</taxon>
        <taxon>Neoptera</taxon>
        <taxon>Endopterygota</taxon>
        <taxon>Lepidoptera</taxon>
        <taxon>Glossata</taxon>
        <taxon>Ditrysia</taxon>
        <taxon>Tineoidea</taxon>
        <taxon>Psychidae</taxon>
        <taxon>Oiketicinae</taxon>
        <taxon>Eumeta</taxon>
    </lineage>
</organism>
<keyword evidence="4" id="KW-1185">Reference proteome</keyword>
<sequence>MRDRPRNGSPTICSAGVSVAPTARRTNATTSFLTATILVYAIGAGITAAAGTRLALQFFLVKIFKVHAIRGLVRIPYRYFSSLPHRAGSGKFARLLPFLHVVAVSQAPFTESNPDSPLPVTTMVVAETTIATSPTTPHAVFVATTGENGSRLPEKGGTDAPGAGPSTARELSRPAARAARAPAEPPPVDGLCGLYLYLCVFLLPPPLSIDPNKHLAFVTLYPFSPSSSALNVTKRSVEWLESSEKKSRAHNIEVQVVPESRNENVLTVLTKICATVECSILETDIRACRRVEKINTSSDRPRSILVTLDSPCLRDLVLSTPHSFNKAHSKTCSTLSLPMLSVKL</sequence>
<comment type="caution">
    <text evidence="3">The sequence shown here is derived from an EMBL/GenBank/DDBJ whole genome shotgun (WGS) entry which is preliminary data.</text>
</comment>
<proteinExistence type="predicted"/>
<evidence type="ECO:0000313" key="3">
    <source>
        <dbReference type="EMBL" id="GBP48746.1"/>
    </source>
</evidence>
<dbReference type="AlphaFoldDB" id="A0A4C1WBJ1"/>
<name>A0A4C1WBJ1_EUMVA</name>
<keyword evidence="2" id="KW-0812">Transmembrane</keyword>
<evidence type="ECO:0000256" key="2">
    <source>
        <dbReference type="SAM" id="Phobius"/>
    </source>
</evidence>
<evidence type="ECO:0000313" key="4">
    <source>
        <dbReference type="Proteomes" id="UP000299102"/>
    </source>
</evidence>
<dbReference type="OrthoDB" id="8119348at2759"/>
<evidence type="ECO:0000256" key="1">
    <source>
        <dbReference type="SAM" id="MobiDB-lite"/>
    </source>
</evidence>
<dbReference type="EMBL" id="BGZK01000530">
    <property type="protein sequence ID" value="GBP48746.1"/>
    <property type="molecule type" value="Genomic_DNA"/>
</dbReference>
<feature type="region of interest" description="Disordered" evidence="1">
    <location>
        <begin position="146"/>
        <end position="184"/>
    </location>
</feature>